<sequence length="78" mass="8630">MHTAPPVIGGLVDNHIHYTPCLWGCLNSDFMNYLTLAIHKIITRKGISHADHGTPLLDLRSSITAQHLVSFSTKPAQR</sequence>
<evidence type="ECO:0000313" key="2">
    <source>
        <dbReference type="Proteomes" id="UP000278437"/>
    </source>
</evidence>
<protein>
    <submittedName>
        <fullName evidence="1">Uncharacterized protein</fullName>
    </submittedName>
</protein>
<dbReference type="Proteomes" id="UP000278437">
    <property type="component" value="Plasmid pSTH1"/>
</dbReference>
<organism evidence="1 2">
    <name type="scientific">Shewanella khirikhana</name>
    <dbReference type="NCBI Taxonomy" id="1965282"/>
    <lineage>
        <taxon>Bacteria</taxon>
        <taxon>Pseudomonadati</taxon>
        <taxon>Pseudomonadota</taxon>
        <taxon>Gammaproteobacteria</taxon>
        <taxon>Alteromonadales</taxon>
        <taxon>Shewanellaceae</taxon>
        <taxon>Shewanella</taxon>
    </lineage>
</organism>
<gene>
    <name evidence="1" type="ORF">STH12_04292</name>
</gene>
<evidence type="ECO:0000313" key="1">
    <source>
        <dbReference type="EMBL" id="AZQ13318.1"/>
    </source>
</evidence>
<dbReference type="EMBL" id="CP020374">
    <property type="protein sequence ID" value="AZQ13318.1"/>
    <property type="molecule type" value="Genomic_DNA"/>
</dbReference>
<keyword evidence="2" id="KW-1185">Reference proteome</keyword>
<keyword evidence="1" id="KW-0614">Plasmid</keyword>
<reference evidence="1 2" key="1">
    <citation type="submission" date="2017-03" db="EMBL/GenBank/DDBJ databases">
        <title>Full genome sequence of a non-lethal Shewanella isolate that potentiates virulence of Vibio parahaemolyticus causing acute hepatopancreatic necrosis disease (AHPND) in shrimp.</title>
        <authorList>
            <person name="Prachumwat A."/>
            <person name="Sritunyalucksana K."/>
        </authorList>
    </citation>
    <scope>NUCLEOTIDE SEQUENCE [LARGE SCALE GENOMIC DNA]</scope>
    <source>
        <strain evidence="1 2">TH2012</strain>
        <plasmid evidence="2">psth1</plasmid>
    </source>
</reference>
<accession>A0ABM9SBH6</accession>
<geneLocation type="plasmid" evidence="2">
    <name>psth1</name>
</geneLocation>
<name>A0ABM9SBH6_9GAMM</name>
<proteinExistence type="predicted"/>